<evidence type="ECO:0000313" key="1">
    <source>
        <dbReference type="EMBL" id="KAK8049022.1"/>
    </source>
</evidence>
<dbReference type="Proteomes" id="UP001480595">
    <property type="component" value="Unassembled WGS sequence"/>
</dbReference>
<proteinExistence type="predicted"/>
<protein>
    <submittedName>
        <fullName evidence="1">Uncharacterized protein</fullName>
    </submittedName>
</protein>
<dbReference type="GeneID" id="92095224"/>
<accession>A0ABR1TQX7</accession>
<dbReference type="EMBL" id="JAQQWL010000011">
    <property type="protein sequence ID" value="KAK8049022.1"/>
    <property type="molecule type" value="Genomic_DNA"/>
</dbReference>
<name>A0ABR1TQX7_9PEZI</name>
<sequence>MDIVHNAVKYARYAQVVYAASNATNANIHHTSYRSDVSWIQSLLYPGPSTLIQDRPVTPLAR</sequence>
<organism evidence="1 2">
    <name type="scientific">Apiospora phragmitis</name>
    <dbReference type="NCBI Taxonomy" id="2905665"/>
    <lineage>
        <taxon>Eukaryota</taxon>
        <taxon>Fungi</taxon>
        <taxon>Dikarya</taxon>
        <taxon>Ascomycota</taxon>
        <taxon>Pezizomycotina</taxon>
        <taxon>Sordariomycetes</taxon>
        <taxon>Xylariomycetidae</taxon>
        <taxon>Amphisphaeriales</taxon>
        <taxon>Apiosporaceae</taxon>
        <taxon>Apiospora</taxon>
    </lineage>
</organism>
<dbReference type="RefSeq" id="XP_066711271.1">
    <property type="nucleotide sequence ID" value="XM_066862161.1"/>
</dbReference>
<evidence type="ECO:0000313" key="2">
    <source>
        <dbReference type="Proteomes" id="UP001480595"/>
    </source>
</evidence>
<keyword evidence="2" id="KW-1185">Reference proteome</keyword>
<gene>
    <name evidence="1" type="ORF">PG994_010752</name>
</gene>
<comment type="caution">
    <text evidence="1">The sequence shown here is derived from an EMBL/GenBank/DDBJ whole genome shotgun (WGS) entry which is preliminary data.</text>
</comment>
<reference evidence="1 2" key="1">
    <citation type="submission" date="2023-01" db="EMBL/GenBank/DDBJ databases">
        <title>Analysis of 21 Apiospora genomes using comparative genomics revels a genus with tremendous synthesis potential of carbohydrate active enzymes and secondary metabolites.</title>
        <authorList>
            <person name="Sorensen T."/>
        </authorList>
    </citation>
    <scope>NUCLEOTIDE SEQUENCE [LARGE SCALE GENOMIC DNA]</scope>
    <source>
        <strain evidence="1 2">CBS 135458</strain>
    </source>
</reference>